<comment type="caution">
    <text evidence="11">The sequence shown here is derived from an EMBL/GenBank/DDBJ whole genome shotgun (WGS) entry which is preliminary data.</text>
</comment>
<name>A0A814SV07_9BILA</name>
<comment type="function">
    <text evidence="8 9">Small GTPase required for proper nuclear import of RNA polymerase II (RNAPII). May act at an RNAP assembly step prior to nuclear import.</text>
</comment>
<keyword evidence="2 9" id="KW-0963">Cytoplasm</keyword>
<evidence type="ECO:0000256" key="1">
    <source>
        <dbReference type="ARBA" id="ARBA00005290"/>
    </source>
</evidence>
<dbReference type="GO" id="GO:0005737">
    <property type="term" value="C:cytoplasm"/>
    <property type="evidence" value="ECO:0007669"/>
    <property type="project" value="UniProtKB-SubCell"/>
</dbReference>
<dbReference type="GO" id="GO:0003924">
    <property type="term" value="F:GTPase activity"/>
    <property type="evidence" value="ECO:0007669"/>
    <property type="project" value="InterPro"/>
</dbReference>
<evidence type="ECO:0000313" key="11">
    <source>
        <dbReference type="EMBL" id="CAF1153219.1"/>
    </source>
</evidence>
<dbReference type="InterPro" id="IPR027417">
    <property type="entry name" value="P-loop_NTPase"/>
</dbReference>
<dbReference type="PANTHER" id="PTHR21231:SF8">
    <property type="entry name" value="GPN-LOOP GTPASE 1"/>
    <property type="match status" value="1"/>
</dbReference>
<evidence type="ECO:0000256" key="2">
    <source>
        <dbReference type="ARBA" id="ARBA00022490"/>
    </source>
</evidence>
<dbReference type="PANTHER" id="PTHR21231">
    <property type="entry name" value="XPA-BINDING PROTEIN 1-RELATED"/>
    <property type="match status" value="1"/>
</dbReference>
<dbReference type="EMBL" id="CAJNOG010000295">
    <property type="protein sequence ID" value="CAF1153219.1"/>
    <property type="molecule type" value="Genomic_DNA"/>
</dbReference>
<dbReference type="SUPFAM" id="SSF52540">
    <property type="entry name" value="P-loop containing nucleoside triphosphate hydrolases"/>
    <property type="match status" value="1"/>
</dbReference>
<dbReference type="CDD" id="cd17870">
    <property type="entry name" value="GPN1"/>
    <property type="match status" value="1"/>
</dbReference>
<dbReference type="InterPro" id="IPR030230">
    <property type="entry name" value="Gpn1/Npa3/XAB1"/>
</dbReference>
<reference evidence="11" key="1">
    <citation type="submission" date="2021-02" db="EMBL/GenBank/DDBJ databases">
        <authorList>
            <person name="Nowell W R."/>
        </authorList>
    </citation>
    <scope>NUCLEOTIDE SEQUENCE</scope>
</reference>
<keyword evidence="3 9" id="KW-0547">Nucleotide-binding</keyword>
<evidence type="ECO:0000256" key="3">
    <source>
        <dbReference type="ARBA" id="ARBA00022741"/>
    </source>
</evidence>
<evidence type="ECO:0000256" key="10">
    <source>
        <dbReference type="SAM" id="MobiDB-lite"/>
    </source>
</evidence>
<evidence type="ECO:0000256" key="9">
    <source>
        <dbReference type="RuleBase" id="RU365059"/>
    </source>
</evidence>
<evidence type="ECO:0000256" key="6">
    <source>
        <dbReference type="ARBA" id="ARBA00023134"/>
    </source>
</evidence>
<gene>
    <name evidence="11" type="ORF">JYZ213_LOCUS24222</name>
</gene>
<dbReference type="AlphaFoldDB" id="A0A814SV07"/>
<evidence type="ECO:0000256" key="7">
    <source>
        <dbReference type="ARBA" id="ARBA00023242"/>
    </source>
</evidence>
<dbReference type="Pfam" id="PF03029">
    <property type="entry name" value="ATP_bind_1"/>
    <property type="match status" value="1"/>
</dbReference>
<accession>A0A814SV07</accession>
<feature type="compositionally biased region" description="Low complexity" evidence="10">
    <location>
        <begin position="17"/>
        <end position="30"/>
    </location>
</feature>
<evidence type="ECO:0000256" key="5">
    <source>
        <dbReference type="ARBA" id="ARBA00023054"/>
    </source>
</evidence>
<keyword evidence="6 9" id="KW-0342">GTP-binding</keyword>
<keyword evidence="5" id="KW-0175">Coiled coil</keyword>
<keyword evidence="4 9" id="KW-0378">Hydrolase</keyword>
<keyword evidence="7" id="KW-0539">Nucleus</keyword>
<dbReference type="InterPro" id="IPR004130">
    <property type="entry name" value="Gpn"/>
</dbReference>
<dbReference type="GO" id="GO:0005634">
    <property type="term" value="C:nucleus"/>
    <property type="evidence" value="ECO:0007669"/>
    <property type="project" value="UniProtKB-SubCell"/>
</dbReference>
<proteinExistence type="inferred from homology"/>
<dbReference type="GO" id="GO:0005525">
    <property type="term" value="F:GTP binding"/>
    <property type="evidence" value="ECO:0007669"/>
    <property type="project" value="UniProtKB-KW"/>
</dbReference>
<evidence type="ECO:0000313" key="12">
    <source>
        <dbReference type="Proteomes" id="UP000663845"/>
    </source>
</evidence>
<organism evidence="11 12">
    <name type="scientific">Adineta steineri</name>
    <dbReference type="NCBI Taxonomy" id="433720"/>
    <lineage>
        <taxon>Eukaryota</taxon>
        <taxon>Metazoa</taxon>
        <taxon>Spiralia</taxon>
        <taxon>Gnathifera</taxon>
        <taxon>Rotifera</taxon>
        <taxon>Eurotatoria</taxon>
        <taxon>Bdelloidea</taxon>
        <taxon>Adinetida</taxon>
        <taxon>Adinetidae</taxon>
        <taxon>Adineta</taxon>
    </lineage>
</organism>
<dbReference type="Proteomes" id="UP000663845">
    <property type="component" value="Unassembled WGS sequence"/>
</dbReference>
<dbReference type="FunFam" id="3.40.50.300:FF:000888">
    <property type="entry name" value="GPN-loop GTPase 1"/>
    <property type="match status" value="1"/>
</dbReference>
<protein>
    <recommendedName>
        <fullName evidence="9">GPN-loop GTPase</fullName>
        <ecNumber evidence="9">3.6.5.-</ecNumber>
    </recommendedName>
</protein>
<feature type="compositionally biased region" description="Acidic residues" evidence="10">
    <location>
        <begin position="352"/>
        <end position="383"/>
    </location>
</feature>
<evidence type="ECO:0000256" key="4">
    <source>
        <dbReference type="ARBA" id="ARBA00022801"/>
    </source>
</evidence>
<sequence length="402" mass="45683">METESVETPPHPPPPTTTTASSSSASASSSTEPKLPVCILVLGMAGAGKTTFLQLCILVLGMAGAGKTTFLQRINAYLHSEKNPPYVVNLDPAVHELPYPCNVDIRDTVKYKEVMKQYGLGPNGAIVTSLNLFSTTFDQLLSILKKNETKHKYYIFDTPGQIEVFTWSASGTIITEALGATYPTIIVYIMDTPRSSNPITFMSNMLYAVSILYKYRLPFIVVLNKTDIIHHRFAIEWMNDFELFQSAIEQEHSYSTDLCRSLSLVLDEFYTNLRCVGFSSMTGDGCKEFFDAVNDGCHEYEHVYKVEYNKWQDKRSKRESDRREKDLKRLKDDIDAGSSLIGEKRIRYDDIHNDEESDDDGDDDNDDEDKNNNNDDDDYEREDESFKRYLSKHKPSNTTMDT</sequence>
<comment type="subunit">
    <text evidence="9">Binds to RNA polymerase II.</text>
</comment>
<comment type="similarity">
    <text evidence="1 9">Belongs to the GPN-loop GTPase family.</text>
</comment>
<feature type="region of interest" description="Disordered" evidence="10">
    <location>
        <begin position="345"/>
        <end position="402"/>
    </location>
</feature>
<dbReference type="Gene3D" id="3.40.50.300">
    <property type="entry name" value="P-loop containing nucleotide triphosphate hydrolases"/>
    <property type="match status" value="1"/>
</dbReference>
<dbReference type="EC" id="3.6.5.-" evidence="9"/>
<evidence type="ECO:0000256" key="8">
    <source>
        <dbReference type="ARBA" id="ARBA00055682"/>
    </source>
</evidence>
<feature type="region of interest" description="Disordered" evidence="10">
    <location>
        <begin position="1"/>
        <end position="30"/>
    </location>
</feature>
<comment type="subcellular location">
    <subcellularLocation>
        <location evidence="9">Cytoplasm</location>
    </subcellularLocation>
    <subcellularLocation>
        <location evidence="9">Nucleus</location>
    </subcellularLocation>
</comment>